<proteinExistence type="predicted"/>
<reference evidence="2" key="1">
    <citation type="submission" date="2022-11" db="UniProtKB">
        <authorList>
            <consortium name="WormBaseParasite"/>
        </authorList>
    </citation>
    <scope>IDENTIFICATION</scope>
</reference>
<name>A0A914KJ20_MELIC</name>
<dbReference type="Proteomes" id="UP000887563">
    <property type="component" value="Unplaced"/>
</dbReference>
<accession>A0A914KJ20</accession>
<dbReference type="AlphaFoldDB" id="A0A914KJ20"/>
<dbReference type="WBParaSite" id="Minc3s00022g01371">
    <property type="protein sequence ID" value="Minc3s00022g01371"/>
    <property type="gene ID" value="Minc3s00022g01371"/>
</dbReference>
<protein>
    <submittedName>
        <fullName evidence="2">Ovule protein</fullName>
    </submittedName>
</protein>
<sequence length="59" mass="6599">MLKKTSTVRGEHLIVSSDVSSHPSPLITRLSIHSINSIQSFISNKSRLSRPIQVFQLLL</sequence>
<organism evidence="1 2">
    <name type="scientific">Meloidogyne incognita</name>
    <name type="common">Southern root-knot nematode worm</name>
    <name type="synonym">Oxyuris incognita</name>
    <dbReference type="NCBI Taxonomy" id="6306"/>
    <lineage>
        <taxon>Eukaryota</taxon>
        <taxon>Metazoa</taxon>
        <taxon>Ecdysozoa</taxon>
        <taxon>Nematoda</taxon>
        <taxon>Chromadorea</taxon>
        <taxon>Rhabditida</taxon>
        <taxon>Tylenchina</taxon>
        <taxon>Tylenchomorpha</taxon>
        <taxon>Tylenchoidea</taxon>
        <taxon>Meloidogynidae</taxon>
        <taxon>Meloidogyninae</taxon>
        <taxon>Meloidogyne</taxon>
        <taxon>Meloidogyne incognita group</taxon>
    </lineage>
</organism>
<keyword evidence="1" id="KW-1185">Reference proteome</keyword>
<evidence type="ECO:0000313" key="2">
    <source>
        <dbReference type="WBParaSite" id="Minc3s00022g01371"/>
    </source>
</evidence>
<evidence type="ECO:0000313" key="1">
    <source>
        <dbReference type="Proteomes" id="UP000887563"/>
    </source>
</evidence>